<reference evidence="2 3" key="1">
    <citation type="submission" date="2017-01" db="EMBL/GenBank/DDBJ databases">
        <title>The complete genome sequence of a sulfur-oxidizing marine bacterium Thioclava sp. 25B10_4T.</title>
        <authorList>
            <person name="Liu Y."/>
            <person name="Lai Q."/>
            <person name="Shao Z."/>
        </authorList>
    </citation>
    <scope>NUCLEOTIDE SEQUENCE [LARGE SCALE GENOMIC DNA]</scope>
    <source>
        <strain evidence="2 3">25B10_4</strain>
    </source>
</reference>
<dbReference type="InterPro" id="IPR002347">
    <property type="entry name" value="SDR_fam"/>
</dbReference>
<protein>
    <submittedName>
        <fullName evidence="2">Short-chain dehydrogenase</fullName>
    </submittedName>
</protein>
<dbReference type="Pfam" id="PF13561">
    <property type="entry name" value="adh_short_C2"/>
    <property type="match status" value="1"/>
</dbReference>
<dbReference type="RefSeq" id="WP_075776339.1">
    <property type="nucleotide sequence ID" value="NZ_CP019437.1"/>
</dbReference>
<dbReference type="Proteomes" id="UP000185622">
    <property type="component" value="Chromosome"/>
</dbReference>
<organism evidence="2 3">
    <name type="scientific">Thioclava nitratireducens</name>
    <dbReference type="NCBI Taxonomy" id="1915078"/>
    <lineage>
        <taxon>Bacteria</taxon>
        <taxon>Pseudomonadati</taxon>
        <taxon>Pseudomonadota</taxon>
        <taxon>Alphaproteobacteria</taxon>
        <taxon>Rhodobacterales</taxon>
        <taxon>Paracoccaceae</taxon>
        <taxon>Thioclava</taxon>
    </lineage>
</organism>
<dbReference type="NCBIfam" id="NF009466">
    <property type="entry name" value="PRK12826.1-2"/>
    <property type="match status" value="1"/>
</dbReference>
<dbReference type="PANTHER" id="PTHR42879">
    <property type="entry name" value="3-OXOACYL-(ACYL-CARRIER-PROTEIN) REDUCTASE"/>
    <property type="match status" value="1"/>
</dbReference>
<dbReference type="SUPFAM" id="SSF51735">
    <property type="entry name" value="NAD(P)-binding Rossmann-fold domains"/>
    <property type="match status" value="1"/>
</dbReference>
<evidence type="ECO:0000313" key="3">
    <source>
        <dbReference type="Proteomes" id="UP000185622"/>
    </source>
</evidence>
<dbReference type="Gene3D" id="3.40.50.720">
    <property type="entry name" value="NAD(P)-binding Rossmann-like Domain"/>
    <property type="match status" value="1"/>
</dbReference>
<proteinExistence type="inferred from homology"/>
<keyword evidence="3" id="KW-1185">Reference proteome</keyword>
<comment type="similarity">
    <text evidence="1">Belongs to the short-chain dehydrogenases/reductases (SDR) family.</text>
</comment>
<dbReference type="NCBIfam" id="NF005559">
    <property type="entry name" value="PRK07231.1"/>
    <property type="match status" value="1"/>
</dbReference>
<dbReference type="InterPro" id="IPR020904">
    <property type="entry name" value="Sc_DH/Rdtase_CS"/>
</dbReference>
<accession>A0ABN4X8G0</accession>
<dbReference type="PROSITE" id="PS00061">
    <property type="entry name" value="ADH_SHORT"/>
    <property type="match status" value="1"/>
</dbReference>
<dbReference type="PRINTS" id="PR00081">
    <property type="entry name" value="GDHRDH"/>
</dbReference>
<evidence type="ECO:0000256" key="1">
    <source>
        <dbReference type="ARBA" id="ARBA00006484"/>
    </source>
</evidence>
<dbReference type="PRINTS" id="PR00080">
    <property type="entry name" value="SDRFAMILY"/>
</dbReference>
<dbReference type="InterPro" id="IPR050259">
    <property type="entry name" value="SDR"/>
</dbReference>
<gene>
    <name evidence="2" type="ORF">BMG03_05915</name>
</gene>
<dbReference type="PANTHER" id="PTHR42879:SF2">
    <property type="entry name" value="3-OXOACYL-[ACYL-CARRIER-PROTEIN] REDUCTASE FABG"/>
    <property type="match status" value="1"/>
</dbReference>
<evidence type="ECO:0000313" key="2">
    <source>
        <dbReference type="EMBL" id="AQS47387.1"/>
    </source>
</evidence>
<sequence length="250" mass="25351">MTRDFEGKSAIVTGAGSGIGAAIAKELAARGASVLLADQNADAAKSVTEEIRKASGTAEPMAVDVTSADAVEAMVAKAVKAFGKLDLAVNNAGIGGVQAPLGEYPLDSWKHVIDVNLNGVFYGMRNEIAAMLKSGGGTIVNMSSILGSVAFPSACAYVAAKHALLGLTRAAALDHAAQGIRVNAVGPAFIETPLLSGLAPEVKDSLVALHPAGRLGTPEEVSALTCFLLSDAASFVNGSYHLVDGGYTSR</sequence>
<dbReference type="CDD" id="cd05233">
    <property type="entry name" value="SDR_c"/>
    <property type="match status" value="1"/>
</dbReference>
<dbReference type="InterPro" id="IPR036291">
    <property type="entry name" value="NAD(P)-bd_dom_sf"/>
</dbReference>
<name>A0ABN4X8G0_9RHOB</name>
<dbReference type="EMBL" id="CP019437">
    <property type="protein sequence ID" value="AQS47387.1"/>
    <property type="molecule type" value="Genomic_DNA"/>
</dbReference>